<feature type="region of interest" description="Disordered" evidence="1">
    <location>
        <begin position="1"/>
        <end position="26"/>
    </location>
</feature>
<evidence type="ECO:0000313" key="2">
    <source>
        <dbReference type="EMBL" id="BES91176.1"/>
    </source>
</evidence>
<reference evidence="2 3" key="1">
    <citation type="submission" date="2023-09" db="EMBL/GenBank/DDBJ databases">
        <title>Nesidiocoris tenuis whole genome shotgun sequence.</title>
        <authorList>
            <person name="Shibata T."/>
            <person name="Shimoda M."/>
            <person name="Kobayashi T."/>
            <person name="Uehara T."/>
        </authorList>
    </citation>
    <scope>NUCLEOTIDE SEQUENCE [LARGE SCALE GENOMIC DNA]</scope>
    <source>
        <strain evidence="2 3">Japan</strain>
    </source>
</reference>
<gene>
    <name evidence="2" type="ORF">NTJ_03985</name>
</gene>
<feature type="compositionally biased region" description="Low complexity" evidence="1">
    <location>
        <begin position="47"/>
        <end position="56"/>
    </location>
</feature>
<keyword evidence="3" id="KW-1185">Reference proteome</keyword>
<evidence type="ECO:0000313" key="3">
    <source>
        <dbReference type="Proteomes" id="UP001307889"/>
    </source>
</evidence>
<name>A0ABN7AFY1_9HEMI</name>
<proteinExistence type="predicted"/>
<dbReference type="Proteomes" id="UP001307889">
    <property type="component" value="Chromosome 2"/>
</dbReference>
<sequence>MSSPVRRFPSLAAESAPASRPGASDLMPLVPQTILSSDQAIPTRSVTIHSSDISSSPYYGTGDVSASTAPRKSMLRFSRATRTFFTALG</sequence>
<evidence type="ECO:0000256" key="1">
    <source>
        <dbReference type="SAM" id="MobiDB-lite"/>
    </source>
</evidence>
<protein>
    <submittedName>
        <fullName evidence="2">Uncharacterized protein</fullName>
    </submittedName>
</protein>
<accession>A0ABN7AFY1</accession>
<dbReference type="EMBL" id="AP028910">
    <property type="protein sequence ID" value="BES91176.1"/>
    <property type="molecule type" value="Genomic_DNA"/>
</dbReference>
<feature type="region of interest" description="Disordered" evidence="1">
    <location>
        <begin position="47"/>
        <end position="68"/>
    </location>
</feature>
<organism evidence="2 3">
    <name type="scientific">Nesidiocoris tenuis</name>
    <dbReference type="NCBI Taxonomy" id="355587"/>
    <lineage>
        <taxon>Eukaryota</taxon>
        <taxon>Metazoa</taxon>
        <taxon>Ecdysozoa</taxon>
        <taxon>Arthropoda</taxon>
        <taxon>Hexapoda</taxon>
        <taxon>Insecta</taxon>
        <taxon>Pterygota</taxon>
        <taxon>Neoptera</taxon>
        <taxon>Paraneoptera</taxon>
        <taxon>Hemiptera</taxon>
        <taxon>Heteroptera</taxon>
        <taxon>Panheteroptera</taxon>
        <taxon>Cimicomorpha</taxon>
        <taxon>Miridae</taxon>
        <taxon>Dicyphina</taxon>
        <taxon>Nesidiocoris</taxon>
    </lineage>
</organism>